<evidence type="ECO:0000256" key="7">
    <source>
        <dbReference type="ARBA" id="ARBA00022801"/>
    </source>
</evidence>
<keyword evidence="5" id="KW-0479">Metal-binding</keyword>
<dbReference type="Proteomes" id="UP001501074">
    <property type="component" value="Unassembled WGS sequence"/>
</dbReference>
<gene>
    <name evidence="13" type="ORF">GCM10022223_44460</name>
</gene>
<comment type="subcellular location">
    <subcellularLocation>
        <location evidence="2">Secreted</location>
    </subcellularLocation>
</comment>
<evidence type="ECO:0000256" key="5">
    <source>
        <dbReference type="ARBA" id="ARBA00022723"/>
    </source>
</evidence>
<dbReference type="Pfam" id="PF20773">
    <property type="entry name" value="InhA-like_MAM"/>
    <property type="match status" value="1"/>
</dbReference>
<dbReference type="PIRSF" id="PIRSF007519">
    <property type="entry name" value="Protease_InhA"/>
    <property type="match status" value="1"/>
</dbReference>
<comment type="cofactor">
    <cofactor evidence="1">
        <name>Zn(2+)</name>
        <dbReference type="ChEBI" id="CHEBI:29105"/>
    </cofactor>
</comment>
<evidence type="ECO:0000256" key="10">
    <source>
        <dbReference type="SAM" id="SignalP"/>
    </source>
</evidence>
<evidence type="ECO:0000259" key="11">
    <source>
        <dbReference type="Pfam" id="PF05547"/>
    </source>
</evidence>
<dbReference type="NCBIfam" id="TIGR03296">
    <property type="entry name" value="M6dom_TIGR03296"/>
    <property type="match status" value="1"/>
</dbReference>
<dbReference type="PANTHER" id="PTHR13062:SF12">
    <property type="entry name" value="ALPHA-2-MACROGLOBULIN DOMAIN-CONTAINING PROTEIN"/>
    <property type="match status" value="1"/>
</dbReference>
<name>A0ABP6ZYB9_9ACTN</name>
<keyword evidence="9" id="KW-0482">Metalloprotease</keyword>
<keyword evidence="8" id="KW-0862">Zinc</keyword>
<dbReference type="InterPro" id="IPR012300">
    <property type="entry name" value="Pept_M6_InhA"/>
</dbReference>
<evidence type="ECO:0000256" key="3">
    <source>
        <dbReference type="ARBA" id="ARBA00022525"/>
    </source>
</evidence>
<organism evidence="13 14">
    <name type="scientific">Kineosporia mesophila</name>
    <dbReference type="NCBI Taxonomy" id="566012"/>
    <lineage>
        <taxon>Bacteria</taxon>
        <taxon>Bacillati</taxon>
        <taxon>Actinomycetota</taxon>
        <taxon>Actinomycetes</taxon>
        <taxon>Kineosporiales</taxon>
        <taxon>Kineosporiaceae</taxon>
        <taxon>Kineosporia</taxon>
    </lineage>
</organism>
<dbReference type="RefSeq" id="WP_231481152.1">
    <property type="nucleotide sequence ID" value="NZ_BAAAZO010000009.1"/>
</dbReference>
<proteinExistence type="predicted"/>
<evidence type="ECO:0000256" key="6">
    <source>
        <dbReference type="ARBA" id="ARBA00022729"/>
    </source>
</evidence>
<keyword evidence="4" id="KW-0645">Protease</keyword>
<dbReference type="InterPro" id="IPR008757">
    <property type="entry name" value="Peptidase_M6-like_domain"/>
</dbReference>
<evidence type="ECO:0000256" key="1">
    <source>
        <dbReference type="ARBA" id="ARBA00001947"/>
    </source>
</evidence>
<dbReference type="SUPFAM" id="SSF55486">
    <property type="entry name" value="Metalloproteases ('zincins'), catalytic domain"/>
    <property type="match status" value="1"/>
</dbReference>
<comment type="caution">
    <text evidence="13">The sequence shown here is derived from an EMBL/GenBank/DDBJ whole genome shotgun (WGS) entry which is preliminary data.</text>
</comment>
<sequence length="799" mass="86891">MRKVLMGLATLSITGCVALTATGVAGVAAAQPRPGIQAAAPVDGALGAVSSEDDLSSPMQDKARALRQRALTEVLNGQAEVEDRNGSKVVKLADSAGTSGKISAKDKDDGTYVELARQQTDRIFVVLAEFGDQRHPNYPDQDTDPDTPGPAVFPGPQHNQIPEPGADDNSTVWQPDYDRKHYQDLYFGDGEGAESLKTYYETQSSGRYSVDGEVTDWVKVPYNEARYGRSNGYPCAGNVCSNTWLLLSDALKSWVGEQKAAGRTDAQIKQDVASFDQWDRYDHDGDGNFNEPDGYIDHFQIVHAGGDQADGDPQQGEDAIWSHRWYTNYNLAGLTGPPQNPLGGTQIGDTGIWVGDYTIQPENGGLSVFAHEYGHDLGLPDDYDTAGGQGNAVEWWSLMAQSRLGAAGEALGERPGDLAAWNKLMLGWLDYEVVTTGRKSRIVELGPEEYNTARTQAAIVALPLKQVTTELVKPRSGSYEWWSGSGDAITNTLARLVTVPAGKPQLTFQASWNIEDCDDDPCDYAYVEVSDGKGWKALPGSITKAAEGNAIDGASKGWQPATFDLSAYAGKNVALRFRYSTDGAVAGTDPQAPAGLFLDDIAIGKALEDGAESGDNGWVAYGFQRTTGTETQAYDNYYIAGYRSHVSYDRYLETGPYNFGWQSEQPDKVEHFSYQEGLLVSYWDTSQTDNNVSQHPGEGLNLNVDAHPETLYRSDGKPFRTRIQIYDAPFSLKKTDGIGLHVEGEKTKIGKRAGNPVFDDTKNYFDPVQLDHGVKVRGAGVKIEVVKQKKDAMTIKVTS</sequence>
<dbReference type="EMBL" id="BAAAZO010000009">
    <property type="protein sequence ID" value="GAA3622596.1"/>
    <property type="molecule type" value="Genomic_DNA"/>
</dbReference>
<feature type="chain" id="PRO_5045077338" evidence="10">
    <location>
        <begin position="21"/>
        <end position="799"/>
    </location>
</feature>
<dbReference type="PANTHER" id="PTHR13062">
    <property type="entry name" value="COLLAGENASE"/>
    <property type="match status" value="1"/>
</dbReference>
<dbReference type="InterPro" id="IPR048665">
    <property type="entry name" value="InhA-like_VEG"/>
</dbReference>
<evidence type="ECO:0000313" key="14">
    <source>
        <dbReference type="Proteomes" id="UP001501074"/>
    </source>
</evidence>
<keyword evidence="3" id="KW-0964">Secreted</keyword>
<protein>
    <submittedName>
        <fullName evidence="13">Immune inhibitor A</fullName>
    </submittedName>
</protein>
<evidence type="ECO:0000256" key="9">
    <source>
        <dbReference type="ARBA" id="ARBA00023049"/>
    </source>
</evidence>
<accession>A0ABP6ZYB9</accession>
<evidence type="ECO:0000256" key="4">
    <source>
        <dbReference type="ARBA" id="ARBA00022670"/>
    </source>
</evidence>
<evidence type="ECO:0000256" key="2">
    <source>
        <dbReference type="ARBA" id="ARBA00004613"/>
    </source>
</evidence>
<keyword evidence="7" id="KW-0378">Hydrolase</keyword>
<feature type="domain" description="Peptidase M6-like" evidence="11">
    <location>
        <begin position="112"/>
        <end position="423"/>
    </location>
</feature>
<dbReference type="PROSITE" id="PS51257">
    <property type="entry name" value="PROKAR_LIPOPROTEIN"/>
    <property type="match status" value="1"/>
</dbReference>
<dbReference type="Pfam" id="PF20774">
    <property type="entry name" value="InhA-like_VEG"/>
    <property type="match status" value="1"/>
</dbReference>
<feature type="signal peptide" evidence="10">
    <location>
        <begin position="1"/>
        <end position="20"/>
    </location>
</feature>
<dbReference type="Pfam" id="PF05547">
    <property type="entry name" value="Peptidase_M6"/>
    <property type="match status" value="1"/>
</dbReference>
<evidence type="ECO:0000259" key="12">
    <source>
        <dbReference type="Pfam" id="PF20774"/>
    </source>
</evidence>
<evidence type="ECO:0000313" key="13">
    <source>
        <dbReference type="EMBL" id="GAA3622596.1"/>
    </source>
</evidence>
<reference evidence="14" key="1">
    <citation type="journal article" date="2019" name="Int. J. Syst. Evol. Microbiol.">
        <title>The Global Catalogue of Microorganisms (GCM) 10K type strain sequencing project: providing services to taxonomists for standard genome sequencing and annotation.</title>
        <authorList>
            <consortium name="The Broad Institute Genomics Platform"/>
            <consortium name="The Broad Institute Genome Sequencing Center for Infectious Disease"/>
            <person name="Wu L."/>
            <person name="Ma J."/>
        </authorList>
    </citation>
    <scope>NUCLEOTIDE SEQUENCE [LARGE SCALE GENOMIC DNA]</scope>
    <source>
        <strain evidence="14">JCM 16902</strain>
    </source>
</reference>
<feature type="domain" description="Immune inhibitor A-like metallopeptidase VEG" evidence="12">
    <location>
        <begin position="632"/>
        <end position="797"/>
    </location>
</feature>
<keyword evidence="14" id="KW-1185">Reference proteome</keyword>
<evidence type="ECO:0000256" key="8">
    <source>
        <dbReference type="ARBA" id="ARBA00022833"/>
    </source>
</evidence>
<keyword evidence="6 10" id="KW-0732">Signal</keyword>